<dbReference type="AlphaFoldDB" id="A0ABC9PAW2"/>
<dbReference type="Pfam" id="PF18134">
    <property type="entry name" value="AGS_C"/>
    <property type="match status" value="1"/>
</dbReference>
<reference evidence="3 4" key="1">
    <citation type="submission" date="2011-01" db="EMBL/GenBank/DDBJ databases">
        <authorList>
            <person name="Muzny D."/>
            <person name="Qin X."/>
            <person name="Buhay C."/>
            <person name="Dugan-Rocha S."/>
            <person name="Ding Y."/>
            <person name="Chen G."/>
            <person name="Hawes A."/>
            <person name="Holder M."/>
            <person name="Jhangiani S."/>
            <person name="Johnson A."/>
            <person name="Khan Z."/>
            <person name="Li Z."/>
            <person name="Liu W."/>
            <person name="Liu X."/>
            <person name="Perez L."/>
            <person name="Shen H."/>
            <person name="Wang Q."/>
            <person name="Watt J."/>
            <person name="Xi L."/>
            <person name="Xin Y."/>
            <person name="Zhou J."/>
            <person name="Deng J."/>
            <person name="Jiang H."/>
            <person name="Liu Y."/>
            <person name="Qu J."/>
            <person name="Song X.-Z."/>
            <person name="Zhang L."/>
            <person name="Villasana D."/>
            <person name="Johnson A."/>
            <person name="Liu J."/>
            <person name="Liyanage D."/>
            <person name="Lorensuhewa L."/>
            <person name="Robinson T."/>
            <person name="Song A."/>
            <person name="Song B.-B."/>
            <person name="Dinh H."/>
            <person name="Thornton R."/>
            <person name="Coyle M."/>
            <person name="Francisco L."/>
            <person name="Jackson L."/>
            <person name="Javaid M."/>
            <person name="Korchina V."/>
            <person name="Kovar C."/>
            <person name="Mata R."/>
            <person name="Mathew T."/>
            <person name="Ngo R."/>
            <person name="Nguyen L."/>
            <person name="Nguyen N."/>
            <person name="Okwuonu G."/>
            <person name="Ongeri F."/>
            <person name="Pham C."/>
            <person name="Simmons D."/>
            <person name="Wilczek-Boney K."/>
            <person name="Hale W."/>
            <person name="Jakkamsetti A."/>
            <person name="Pham P."/>
            <person name="Ruth R."/>
            <person name="San Lucas F."/>
            <person name="Warren J."/>
            <person name="Zhang J."/>
            <person name="Zhao Z."/>
            <person name="Zhou C."/>
            <person name="Zhu D."/>
            <person name="Lee S."/>
            <person name="Bess C."/>
            <person name="Blankenburg K."/>
            <person name="Forbes L."/>
            <person name="Fu Q."/>
            <person name="Gubbala S."/>
            <person name="Hirani K."/>
            <person name="Jayaseelan J.C."/>
            <person name="Lara F."/>
            <person name="Munidasa M."/>
            <person name="Palculict T."/>
            <person name="Patil S."/>
            <person name="Pu L.-L."/>
            <person name="Saada N."/>
            <person name="Tang L."/>
            <person name="Weissenberger G."/>
            <person name="Zhu Y."/>
            <person name="Hemphill L."/>
            <person name="Shang Y."/>
            <person name="Youmans B."/>
            <person name="Ayvaz T."/>
            <person name="Ross M."/>
            <person name="Santibanez J."/>
            <person name="Aqrawi P."/>
            <person name="Gross S."/>
            <person name="Joshi V."/>
            <person name="Fowler G."/>
            <person name="Nazareth L."/>
            <person name="Reid J."/>
            <person name="Worley K."/>
            <person name="Petrosino J."/>
            <person name="Highlander S."/>
            <person name="Gibbs R."/>
        </authorList>
    </citation>
    <scope>NUCLEOTIDE SEQUENCE [LARGE SCALE GENOMIC DNA]</scope>
    <source>
        <strain evidence="3 4">SK405</strain>
    </source>
</reference>
<sequence length="476" mass="56084">MKKLRPVPELEELIESIDISDANYEKATNRYYSIVDYISDSELSNYRPDIFLQGSIKLGTAIKPLTNDGNYDVDIVCNFTGKHMLEQSQEDLKNLLGKYIKSYMQKHSMKKEPYNGNRCWTIEYSDDVNFHVDILPSVPYSDSQTDDIAITDKRHHDFNNLSNSWELSNPKGYYKWFRAQSNFEHYKEEYKRLNQIFEEFPEYTIKTPLQRIVQLLKRHAEVCFENELEYKPSSIIITTLAAKSYQKVVSKSETFEELLENVILHLIEGIDNDSTNRKCVLNPVNEKENLSTKWSEDERYFKKFLYWLEQLYSDFSTNIEFSDSMKMFYIRRSIDNKNFNIGIDLKELSYYEKSKWSESLILPISISAFFRQDNTRKRIKSGEVISKNGDVDFELIGNFPPTYDIYWKITNTGMEATNANCLRGNYFKGKRFLKEKTSYFGRHYVEAYIVSNNICYGKTIPFEVNITNTFLSDLIN</sequence>
<accession>A0ABC9PAW2</accession>
<comment type="caution">
    <text evidence="3">The sequence shown here is derived from an EMBL/GenBank/DDBJ whole genome shotgun (WGS) entry which is preliminary data.</text>
</comment>
<keyword evidence="1" id="KW-0051">Antiviral defense</keyword>
<gene>
    <name evidence="3" type="ORF">HMPREF9390_1768</name>
</gene>
<evidence type="ECO:0000313" key="3">
    <source>
        <dbReference type="EMBL" id="EGC23937.1"/>
    </source>
</evidence>
<evidence type="ECO:0000259" key="2">
    <source>
        <dbReference type="Pfam" id="PF18134"/>
    </source>
</evidence>
<dbReference type="CDD" id="cd05400">
    <property type="entry name" value="NT_2-5OAS_ClassI-CCAase"/>
    <property type="match status" value="1"/>
</dbReference>
<dbReference type="EMBL" id="AEWZ01000004">
    <property type="protein sequence ID" value="EGC23937.1"/>
    <property type="molecule type" value="Genomic_DNA"/>
</dbReference>
<evidence type="ECO:0000256" key="1">
    <source>
        <dbReference type="ARBA" id="ARBA00023118"/>
    </source>
</evidence>
<dbReference type="RefSeq" id="WP_002901327.1">
    <property type="nucleotide sequence ID" value="NZ_GL872314.1"/>
</dbReference>
<organism evidence="3 4">
    <name type="scientific">Streptococcus sanguinis SK405</name>
    <dbReference type="NCBI Taxonomy" id="888817"/>
    <lineage>
        <taxon>Bacteria</taxon>
        <taxon>Bacillati</taxon>
        <taxon>Bacillota</taxon>
        <taxon>Bacilli</taxon>
        <taxon>Lactobacillales</taxon>
        <taxon>Streptococcaceae</taxon>
        <taxon>Streptococcus</taxon>
    </lineage>
</organism>
<dbReference type="InterPro" id="IPR043519">
    <property type="entry name" value="NT_sf"/>
</dbReference>
<dbReference type="Proteomes" id="UP000003857">
    <property type="component" value="Unassembled WGS sequence"/>
</dbReference>
<feature type="domain" description="Adenylyl/Guanylyl and SMODS C-terminal sensor" evidence="2">
    <location>
        <begin position="354"/>
        <end position="466"/>
    </location>
</feature>
<dbReference type="InterPro" id="IPR006116">
    <property type="entry name" value="NT_2-5OAS_ClassI-CCAase"/>
</dbReference>
<proteinExistence type="predicted"/>
<evidence type="ECO:0000313" key="4">
    <source>
        <dbReference type="Proteomes" id="UP000003857"/>
    </source>
</evidence>
<dbReference type="InterPro" id="IPR040511">
    <property type="entry name" value="AGS_C"/>
</dbReference>
<protein>
    <recommendedName>
        <fullName evidence="2">Adenylyl/Guanylyl and SMODS C-terminal sensor domain-containing protein</fullName>
    </recommendedName>
</protein>
<dbReference type="GO" id="GO:0051607">
    <property type="term" value="P:defense response to virus"/>
    <property type="evidence" value="ECO:0007669"/>
    <property type="project" value="UniProtKB-KW"/>
</dbReference>
<dbReference type="Pfam" id="PF18144">
    <property type="entry name" value="SMODS"/>
    <property type="match status" value="1"/>
</dbReference>
<dbReference type="Gene3D" id="3.30.460.10">
    <property type="entry name" value="Beta Polymerase, domain 2"/>
    <property type="match status" value="1"/>
</dbReference>
<name>A0ABC9PAW2_STRSA</name>